<dbReference type="Proteomes" id="UP000295525">
    <property type="component" value="Unassembled WGS sequence"/>
</dbReference>
<dbReference type="GO" id="GO:0006535">
    <property type="term" value="P:cysteine biosynthetic process from serine"/>
    <property type="evidence" value="ECO:0007669"/>
    <property type="project" value="InterPro"/>
</dbReference>
<evidence type="ECO:0000256" key="1">
    <source>
        <dbReference type="ARBA" id="ARBA00004496"/>
    </source>
</evidence>
<dbReference type="PANTHER" id="PTHR42811">
    <property type="entry name" value="SERINE ACETYLTRANSFERASE"/>
    <property type="match status" value="1"/>
</dbReference>
<comment type="subcellular location">
    <subcellularLocation>
        <location evidence="1">Cytoplasm</location>
    </subcellularLocation>
</comment>
<keyword evidence="5" id="KW-0028">Amino-acid biosynthesis</keyword>
<dbReference type="InterPro" id="IPR011004">
    <property type="entry name" value="Trimer_LpxA-like_sf"/>
</dbReference>
<comment type="caution">
    <text evidence="11">The sequence shown here is derived from an EMBL/GenBank/DDBJ whole genome shotgun (WGS) entry which is preliminary data.</text>
</comment>
<keyword evidence="4" id="KW-0963">Cytoplasm</keyword>
<protein>
    <recommendedName>
        <fullName evidence="3">serine O-acetyltransferase</fullName>
        <ecNumber evidence="3">2.3.1.30</ecNumber>
    </recommendedName>
</protein>
<accession>A0A4R3M8B0</accession>
<evidence type="ECO:0000256" key="4">
    <source>
        <dbReference type="ARBA" id="ARBA00022490"/>
    </source>
</evidence>
<dbReference type="AlphaFoldDB" id="A0A4R3M8B0"/>
<keyword evidence="7" id="KW-0677">Repeat</keyword>
<dbReference type="EC" id="2.3.1.30" evidence="3"/>
<comment type="catalytic activity">
    <reaction evidence="9">
        <text>L-serine + acetyl-CoA = O-acetyl-L-serine + CoA</text>
        <dbReference type="Rhea" id="RHEA:24560"/>
        <dbReference type="ChEBI" id="CHEBI:33384"/>
        <dbReference type="ChEBI" id="CHEBI:57287"/>
        <dbReference type="ChEBI" id="CHEBI:57288"/>
        <dbReference type="ChEBI" id="CHEBI:58340"/>
        <dbReference type="EC" id="2.3.1.30"/>
    </reaction>
</comment>
<dbReference type="Gene3D" id="2.160.10.10">
    <property type="entry name" value="Hexapeptide repeat proteins"/>
    <property type="match status" value="1"/>
</dbReference>
<evidence type="ECO:0000256" key="2">
    <source>
        <dbReference type="ARBA" id="ARBA00007274"/>
    </source>
</evidence>
<dbReference type="NCBIfam" id="NF041874">
    <property type="entry name" value="EPS_EpsC"/>
    <property type="match status" value="1"/>
</dbReference>
<dbReference type="RefSeq" id="WP_132580593.1">
    <property type="nucleotide sequence ID" value="NZ_SMAJ01000003.1"/>
</dbReference>
<evidence type="ECO:0000256" key="5">
    <source>
        <dbReference type="ARBA" id="ARBA00022605"/>
    </source>
</evidence>
<dbReference type="Gene3D" id="1.10.3130.10">
    <property type="entry name" value="serine acetyltransferase, domain 1"/>
    <property type="match status" value="1"/>
</dbReference>
<evidence type="ECO:0000256" key="6">
    <source>
        <dbReference type="ARBA" id="ARBA00022679"/>
    </source>
</evidence>
<name>A0A4R3M8B0_9BURK</name>
<keyword evidence="12" id="KW-1185">Reference proteome</keyword>
<dbReference type="InterPro" id="IPR005881">
    <property type="entry name" value="Ser_O-AcTrfase"/>
</dbReference>
<sequence>MLTQLREDISCILERDPAARSRIEILTCYPGLHAILIHRLAHALWRRNWLWLGRFISHIGRLLTGIEIHPGAQIGRRVFIDHGFGVVIGETAVIGDDCTIYQGVTLGGTRLYKGEKRHPTLERGVVVGAGAQILGGFTVGAEAHIGSNAVVVKPVPAGATAVGNPARIIVKHDADQGKLYRDLPQDAASGSLPQTGLGQTPHDPASEDTTRSAPSPCESDWSAQPLQDLLRNQHDEHAGRAAGGFAPYAVDQNNDDPLTKVLHELINHAASQERRIGKLCKAMEELGQRVENGQPPLDAERLNRMVE</sequence>
<evidence type="ECO:0000313" key="12">
    <source>
        <dbReference type="Proteomes" id="UP000295525"/>
    </source>
</evidence>
<dbReference type="FunFam" id="1.10.3130.10:FF:000002">
    <property type="entry name" value="Serine acetyltransferase"/>
    <property type="match status" value="1"/>
</dbReference>
<dbReference type="OrthoDB" id="9801456at2"/>
<dbReference type="NCBIfam" id="TIGR01172">
    <property type="entry name" value="cysE"/>
    <property type="match status" value="1"/>
</dbReference>
<organism evidence="11 12">
    <name type="scientific">Paralcaligenes ureilyticus</name>
    <dbReference type="NCBI Taxonomy" id="627131"/>
    <lineage>
        <taxon>Bacteria</taxon>
        <taxon>Pseudomonadati</taxon>
        <taxon>Pseudomonadota</taxon>
        <taxon>Betaproteobacteria</taxon>
        <taxon>Burkholderiales</taxon>
        <taxon>Alcaligenaceae</taxon>
        <taxon>Paralcaligenes</taxon>
    </lineage>
</organism>
<keyword evidence="8" id="KW-0012">Acyltransferase</keyword>
<dbReference type="GO" id="GO:0009001">
    <property type="term" value="F:serine O-acetyltransferase activity"/>
    <property type="evidence" value="ECO:0007669"/>
    <property type="project" value="UniProtKB-EC"/>
</dbReference>
<comment type="similarity">
    <text evidence="2">Belongs to the transferase hexapeptide repeat family.</text>
</comment>
<keyword evidence="6 11" id="KW-0808">Transferase</keyword>
<dbReference type="InterPro" id="IPR045304">
    <property type="entry name" value="LbH_SAT"/>
</dbReference>
<dbReference type="SUPFAM" id="SSF51161">
    <property type="entry name" value="Trimeric LpxA-like enzymes"/>
    <property type="match status" value="1"/>
</dbReference>
<evidence type="ECO:0000256" key="3">
    <source>
        <dbReference type="ARBA" id="ARBA00013266"/>
    </source>
</evidence>
<evidence type="ECO:0000256" key="10">
    <source>
        <dbReference type="SAM" id="MobiDB-lite"/>
    </source>
</evidence>
<evidence type="ECO:0000256" key="8">
    <source>
        <dbReference type="ARBA" id="ARBA00023315"/>
    </source>
</evidence>
<dbReference type="EMBL" id="SMAJ01000003">
    <property type="protein sequence ID" value="TCT09744.1"/>
    <property type="molecule type" value="Genomic_DNA"/>
</dbReference>
<dbReference type="CDD" id="cd03354">
    <property type="entry name" value="LbH_SAT"/>
    <property type="match status" value="1"/>
</dbReference>
<dbReference type="InterPro" id="IPR053376">
    <property type="entry name" value="Serine_acetyltransferase"/>
</dbReference>
<evidence type="ECO:0000256" key="7">
    <source>
        <dbReference type="ARBA" id="ARBA00022737"/>
    </source>
</evidence>
<reference evidence="11 12" key="1">
    <citation type="submission" date="2019-03" db="EMBL/GenBank/DDBJ databases">
        <title>Genomic Encyclopedia of Type Strains, Phase IV (KMG-IV): sequencing the most valuable type-strain genomes for metagenomic binning, comparative biology and taxonomic classification.</title>
        <authorList>
            <person name="Goeker M."/>
        </authorList>
    </citation>
    <scope>NUCLEOTIDE SEQUENCE [LARGE SCALE GENOMIC DNA]</scope>
    <source>
        <strain evidence="11 12">DSM 24591</strain>
    </source>
</reference>
<evidence type="ECO:0000313" key="11">
    <source>
        <dbReference type="EMBL" id="TCT09744.1"/>
    </source>
</evidence>
<dbReference type="FunFam" id="2.160.10.10:FF:000007">
    <property type="entry name" value="Serine acetyltransferase"/>
    <property type="match status" value="1"/>
</dbReference>
<evidence type="ECO:0000256" key="9">
    <source>
        <dbReference type="ARBA" id="ARBA00049486"/>
    </source>
</evidence>
<dbReference type="GO" id="GO:0005737">
    <property type="term" value="C:cytoplasm"/>
    <property type="evidence" value="ECO:0007669"/>
    <property type="project" value="UniProtKB-SubCell"/>
</dbReference>
<gene>
    <name evidence="11" type="ORF">EDC26_103366</name>
</gene>
<feature type="region of interest" description="Disordered" evidence="10">
    <location>
        <begin position="184"/>
        <end position="222"/>
    </location>
</feature>
<dbReference type="InterPro" id="IPR042122">
    <property type="entry name" value="Ser_AcTrfase_N_sf"/>
</dbReference>
<proteinExistence type="inferred from homology"/>